<dbReference type="RefSeq" id="WP_014455657.1">
    <property type="nucleotide sequence ID" value="NC_017098.1"/>
</dbReference>
<dbReference type="OrthoDB" id="9802065at2"/>
<dbReference type="HOGENOM" id="CLU_016316_1_0_12"/>
<dbReference type="PATRIC" id="fig|889378.3.peg.1603"/>
<dbReference type="GO" id="GO:0006189">
    <property type="term" value="P:'de novo' IMP biosynthetic process"/>
    <property type="evidence" value="ECO:0007669"/>
    <property type="project" value="TreeGrafter"/>
</dbReference>
<dbReference type="Proteomes" id="UP000007383">
    <property type="component" value="Chromosome"/>
</dbReference>
<dbReference type="PANTHER" id="PTHR11692">
    <property type="entry name" value="BIFUNCTIONAL PURINE BIOSYNTHESIS PROTEIN PURH"/>
    <property type="match status" value="1"/>
</dbReference>
<keyword evidence="1" id="KW-0378">Hydrolase</keyword>
<name>H9UJI1_SPIAZ</name>
<evidence type="ECO:0000313" key="1">
    <source>
        <dbReference type="EMBL" id="AFG37674.1"/>
    </source>
</evidence>
<dbReference type="GO" id="GO:0004643">
    <property type="term" value="F:phosphoribosylaminoimidazolecarboxamide formyltransferase activity"/>
    <property type="evidence" value="ECO:0007669"/>
    <property type="project" value="InterPro"/>
</dbReference>
<dbReference type="EMBL" id="CP003282">
    <property type="protein sequence ID" value="AFG37674.1"/>
    <property type="molecule type" value="Genomic_DNA"/>
</dbReference>
<dbReference type="InterPro" id="IPR016193">
    <property type="entry name" value="Cytidine_deaminase-like"/>
</dbReference>
<proteinExistence type="predicted"/>
<dbReference type="GO" id="GO:0005829">
    <property type="term" value="C:cytosol"/>
    <property type="evidence" value="ECO:0007669"/>
    <property type="project" value="TreeGrafter"/>
</dbReference>
<dbReference type="Gene3D" id="3.40.140.20">
    <property type="match status" value="2"/>
</dbReference>
<dbReference type="KEGG" id="sfc:Spiaf_1616"/>
<dbReference type="SMART" id="SM00798">
    <property type="entry name" value="AICARFT_IMPCHas"/>
    <property type="match status" value="1"/>
</dbReference>
<gene>
    <name evidence="1" type="ordered locus">Spiaf_1616</name>
</gene>
<dbReference type="STRING" id="889378.Spiaf_1616"/>
<dbReference type="Pfam" id="PF01808">
    <property type="entry name" value="AICARFT_IMPCHas"/>
    <property type="match status" value="1"/>
</dbReference>
<keyword evidence="2" id="KW-1185">Reference proteome</keyword>
<reference evidence="2" key="1">
    <citation type="journal article" date="2013" name="Stand. Genomic Sci.">
        <title>Complete genome sequence of the halophilic bacterium Spirochaeta africana type strain (Z-7692(T)) from the alkaline Lake Magadi in the East African Rift.</title>
        <authorList>
            <person name="Liolos K."/>
            <person name="Abt B."/>
            <person name="Scheuner C."/>
            <person name="Teshima H."/>
            <person name="Held B."/>
            <person name="Lapidus A."/>
            <person name="Nolan M."/>
            <person name="Lucas S."/>
            <person name="Deshpande S."/>
            <person name="Cheng J.F."/>
            <person name="Tapia R."/>
            <person name="Goodwin L.A."/>
            <person name="Pitluck S."/>
            <person name="Pagani I."/>
            <person name="Ivanova N."/>
            <person name="Mavromatis K."/>
            <person name="Mikhailova N."/>
            <person name="Huntemann M."/>
            <person name="Pati A."/>
            <person name="Chen A."/>
            <person name="Palaniappan K."/>
            <person name="Land M."/>
            <person name="Rohde M."/>
            <person name="Tindall B.J."/>
            <person name="Detter J.C."/>
            <person name="Goker M."/>
            <person name="Bristow J."/>
            <person name="Eisen J.A."/>
            <person name="Markowitz V."/>
            <person name="Hugenholtz P."/>
            <person name="Woyke T."/>
            <person name="Klenk H.P."/>
            <person name="Kyrpides N.C."/>
        </authorList>
    </citation>
    <scope>NUCLEOTIDE SEQUENCE</scope>
    <source>
        <strain evidence="2">ATCC 700263 / DSM 8902 / Z-7692</strain>
    </source>
</reference>
<evidence type="ECO:0000313" key="2">
    <source>
        <dbReference type="Proteomes" id="UP000007383"/>
    </source>
</evidence>
<dbReference type="InterPro" id="IPR002695">
    <property type="entry name" value="PurH-like"/>
</dbReference>
<organism evidence="1 2">
    <name type="scientific">Spirochaeta africana (strain ATCC 700263 / DSM 8902 / Z-7692)</name>
    <dbReference type="NCBI Taxonomy" id="889378"/>
    <lineage>
        <taxon>Bacteria</taxon>
        <taxon>Pseudomonadati</taxon>
        <taxon>Spirochaetota</taxon>
        <taxon>Spirochaetia</taxon>
        <taxon>Spirochaetales</taxon>
        <taxon>Spirochaetaceae</taxon>
        <taxon>Spirochaeta</taxon>
    </lineage>
</organism>
<dbReference type="PANTHER" id="PTHR11692:SF0">
    <property type="entry name" value="BIFUNCTIONAL PURINE BIOSYNTHESIS PROTEIN ATIC"/>
    <property type="match status" value="1"/>
</dbReference>
<dbReference type="AlphaFoldDB" id="H9UJI1"/>
<dbReference type="SUPFAM" id="SSF53927">
    <property type="entry name" value="Cytidine deaminase-like"/>
    <property type="match status" value="1"/>
</dbReference>
<dbReference type="InterPro" id="IPR024051">
    <property type="entry name" value="AICAR_Tfase_dup_dom_sf"/>
</dbReference>
<dbReference type="GO" id="GO:0003937">
    <property type="term" value="F:IMP cyclohydrolase activity"/>
    <property type="evidence" value="ECO:0007669"/>
    <property type="project" value="InterPro"/>
</dbReference>
<sequence length="413" mass="45049">MLKDMYKQFAADPFPAEMEIAFRDAAGERIALSYHKVQFDIDGQQLGLRYGENPDQPASLYRLTNGNITLGDVQTVQPGLELSSRPELLQSGKHPSKINITDVDSALQILKYLSHAPACVIMKHNNPSGAAIGSSVEEAFTKALYADRIAAFGGAVAINRTLDKAAAEAIMQGYVEVVAAPEFADGVLEILSRRKNLRVLRIAAMDRLETLIGQPAIELRSLIDGGMVVQTGFQSSILSADDFLPAETSHKGAEYRVERQPTRQELDDMLFGWLVETGVTSNSVIYVKDGATVGIGTGEQDRVGVAEIARDKAYRKLADRYAFLEHGKPVFELSGQELQEVNQRVAAEHGGLKGAVMISDAFFPFRDGAEVGLREGVSAIVQPGGSLRDYEVIQAVNEYQAAMVFTGQRSFRH</sequence>
<protein>
    <submittedName>
        <fullName evidence="1">AICAR transformylase/IMP cyclohydrolase PurH</fullName>
    </submittedName>
</protein>
<accession>H9UJI1</accession>
<dbReference type="eggNOG" id="COG0138">
    <property type="taxonomic scope" value="Bacteria"/>
</dbReference>